<reference evidence="2" key="2">
    <citation type="submission" date="2021-03" db="UniProtKB">
        <authorList>
            <consortium name="EnsemblPlants"/>
        </authorList>
    </citation>
    <scope>IDENTIFICATION</scope>
</reference>
<dbReference type="EnsemblPlants" id="AUR62009481-RA">
    <property type="protein sequence ID" value="AUR62009481-RA:cds"/>
    <property type="gene ID" value="AUR62009481"/>
</dbReference>
<dbReference type="Gene3D" id="3.40.30.10">
    <property type="entry name" value="Glutaredoxin"/>
    <property type="match status" value="4"/>
</dbReference>
<evidence type="ECO:0000313" key="3">
    <source>
        <dbReference type="Proteomes" id="UP000596660"/>
    </source>
</evidence>
<evidence type="ECO:0000313" key="2">
    <source>
        <dbReference type="EnsemblPlants" id="AUR62009481-RA:cds"/>
    </source>
</evidence>
<dbReference type="GO" id="GO:0016491">
    <property type="term" value="F:oxidoreductase activity"/>
    <property type="evidence" value="ECO:0007669"/>
    <property type="project" value="InterPro"/>
</dbReference>
<proteinExistence type="predicted"/>
<dbReference type="PANTHER" id="PTHR13887:SF41">
    <property type="entry name" value="THIOREDOXIN SUPERFAMILY PROTEIN"/>
    <property type="match status" value="1"/>
</dbReference>
<dbReference type="SUPFAM" id="SSF52833">
    <property type="entry name" value="Thioredoxin-like"/>
    <property type="match status" value="2"/>
</dbReference>
<dbReference type="PANTHER" id="PTHR13887">
    <property type="entry name" value="GLUTATHIONE S-TRANSFERASE KAPPA"/>
    <property type="match status" value="1"/>
</dbReference>
<dbReference type="CDD" id="cd03024">
    <property type="entry name" value="DsbA_FrnE"/>
    <property type="match status" value="1"/>
</dbReference>
<protein>
    <recommendedName>
        <fullName evidence="1">DSBA-like thioredoxin domain-containing protein</fullName>
    </recommendedName>
</protein>
<feature type="domain" description="DSBA-like thioredoxin" evidence="1">
    <location>
        <begin position="12"/>
        <end position="135"/>
    </location>
</feature>
<feature type="domain" description="DSBA-like thioredoxin" evidence="1">
    <location>
        <begin position="219"/>
        <end position="274"/>
    </location>
</feature>
<dbReference type="Proteomes" id="UP000596660">
    <property type="component" value="Unplaced"/>
</dbReference>
<dbReference type="Gramene" id="AUR62009481-RA">
    <property type="protein sequence ID" value="AUR62009481-RA:cds"/>
    <property type="gene ID" value="AUR62009481"/>
</dbReference>
<name>A0A803LC92_CHEQI</name>
<accession>A0A803LC92</accession>
<reference evidence="2" key="1">
    <citation type="journal article" date="2017" name="Nature">
        <title>The genome of Chenopodium quinoa.</title>
        <authorList>
            <person name="Jarvis D.E."/>
            <person name="Ho Y.S."/>
            <person name="Lightfoot D.J."/>
            <person name="Schmoeckel S.M."/>
            <person name="Li B."/>
            <person name="Borm T.J.A."/>
            <person name="Ohyanagi H."/>
            <person name="Mineta K."/>
            <person name="Michell C.T."/>
            <person name="Saber N."/>
            <person name="Kharbatia N.M."/>
            <person name="Rupper R.R."/>
            <person name="Sharp A.R."/>
            <person name="Dally N."/>
            <person name="Boughton B.A."/>
            <person name="Woo Y.H."/>
            <person name="Gao G."/>
            <person name="Schijlen E.G.W.M."/>
            <person name="Guo X."/>
            <person name="Momin A.A."/>
            <person name="Negrao S."/>
            <person name="Al-Babili S."/>
            <person name="Gehring C."/>
            <person name="Roessner U."/>
            <person name="Jung C."/>
            <person name="Murphy K."/>
            <person name="Arold S.T."/>
            <person name="Gojobori T."/>
            <person name="van der Linden C.G."/>
            <person name="van Loo E.N."/>
            <person name="Jellen E.N."/>
            <person name="Maughan P.J."/>
            <person name="Tester M."/>
        </authorList>
    </citation>
    <scope>NUCLEOTIDE SEQUENCE [LARGE SCALE GENOMIC DNA]</scope>
    <source>
        <strain evidence="2">cv. PI 614886</strain>
    </source>
</reference>
<keyword evidence="3" id="KW-1185">Reference proteome</keyword>
<sequence length="363" mass="41261">MNKMMRFFKIEKRKKIRWHPFFLNPSAPKEGVNKRDFYRQKFGARSEQIIARMTDVFRGLGLEYNIDGLTGNTLDSHRLIYYAGQQGLDKQHDLVEELFLGYFTRAKYIGDREFLLESAKKVEIEGAAEFLEDPNNGVKEISGCPDAPEKVFIVSTCPHVVEHASKVMEELEKYSAGISGVPYFVINNDQKLSGGQPPEVNLKFMAESASNTTKELIRIDISSDNLCPWCYVGKINLDKAIAASKDQFDIEIHWHPYFLEPSAPKEGVNKRDFYKRKFGSRYEQIIDHTVQEFLVECAEKVGVEGAAEFLEDPNNGLKEVNEDFEKYSAHLGGVPYYVINGKHKFSGGLPPEGFLCAFQVATK</sequence>
<dbReference type="Pfam" id="PF01323">
    <property type="entry name" value="DSBA"/>
    <property type="match status" value="2"/>
</dbReference>
<organism evidence="2 3">
    <name type="scientific">Chenopodium quinoa</name>
    <name type="common">Quinoa</name>
    <dbReference type="NCBI Taxonomy" id="63459"/>
    <lineage>
        <taxon>Eukaryota</taxon>
        <taxon>Viridiplantae</taxon>
        <taxon>Streptophyta</taxon>
        <taxon>Embryophyta</taxon>
        <taxon>Tracheophyta</taxon>
        <taxon>Spermatophyta</taxon>
        <taxon>Magnoliopsida</taxon>
        <taxon>eudicotyledons</taxon>
        <taxon>Gunneridae</taxon>
        <taxon>Pentapetalae</taxon>
        <taxon>Caryophyllales</taxon>
        <taxon>Chenopodiaceae</taxon>
        <taxon>Chenopodioideae</taxon>
        <taxon>Atripliceae</taxon>
        <taxon>Chenopodium</taxon>
    </lineage>
</organism>
<dbReference type="InterPro" id="IPR036249">
    <property type="entry name" value="Thioredoxin-like_sf"/>
</dbReference>
<evidence type="ECO:0000259" key="1">
    <source>
        <dbReference type="Pfam" id="PF01323"/>
    </source>
</evidence>
<dbReference type="AlphaFoldDB" id="A0A803LC92"/>
<dbReference type="InterPro" id="IPR001853">
    <property type="entry name" value="DSBA-like_thioredoxin_dom"/>
</dbReference>